<dbReference type="GO" id="GO:0005615">
    <property type="term" value="C:extracellular space"/>
    <property type="evidence" value="ECO:0007669"/>
    <property type="project" value="InterPro"/>
</dbReference>
<accession>A0A0N5ATT0</accession>
<reference evidence="5" key="1">
    <citation type="submission" date="2017-02" db="UniProtKB">
        <authorList>
            <consortium name="WormBaseParasite"/>
        </authorList>
    </citation>
    <scope>IDENTIFICATION</scope>
</reference>
<organism evidence="4 5">
    <name type="scientific">Syphacia muris</name>
    <dbReference type="NCBI Taxonomy" id="451379"/>
    <lineage>
        <taxon>Eukaryota</taxon>
        <taxon>Metazoa</taxon>
        <taxon>Ecdysozoa</taxon>
        <taxon>Nematoda</taxon>
        <taxon>Chromadorea</taxon>
        <taxon>Rhabditida</taxon>
        <taxon>Spirurina</taxon>
        <taxon>Oxyuridomorpha</taxon>
        <taxon>Oxyuroidea</taxon>
        <taxon>Oxyuridae</taxon>
        <taxon>Syphacia</taxon>
    </lineage>
</organism>
<evidence type="ECO:0000256" key="2">
    <source>
        <dbReference type="RuleBase" id="RU000411"/>
    </source>
</evidence>
<dbReference type="PANTHER" id="PTHR11461">
    <property type="entry name" value="SERINE PROTEASE INHIBITOR, SERPIN"/>
    <property type="match status" value="1"/>
</dbReference>
<name>A0A0N5ATT0_9BILA</name>
<keyword evidence="4" id="KW-1185">Reference proteome</keyword>
<dbReference type="WBParaSite" id="SMUV_0000824701-mRNA-1">
    <property type="protein sequence ID" value="SMUV_0000824701-mRNA-1"/>
    <property type="gene ID" value="SMUV_0000824701"/>
</dbReference>
<dbReference type="InterPro" id="IPR042178">
    <property type="entry name" value="Serpin_sf_1"/>
</dbReference>
<dbReference type="InterPro" id="IPR036186">
    <property type="entry name" value="Serpin_sf"/>
</dbReference>
<dbReference type="Gene3D" id="2.30.39.10">
    <property type="entry name" value="Alpha-1-antitrypsin, domain 1"/>
    <property type="match status" value="1"/>
</dbReference>
<dbReference type="GO" id="GO:0004867">
    <property type="term" value="F:serine-type endopeptidase inhibitor activity"/>
    <property type="evidence" value="ECO:0007669"/>
    <property type="project" value="InterPro"/>
</dbReference>
<proteinExistence type="inferred from homology"/>
<comment type="similarity">
    <text evidence="1 2">Belongs to the serpin family.</text>
</comment>
<evidence type="ECO:0000256" key="1">
    <source>
        <dbReference type="ARBA" id="ARBA00009500"/>
    </source>
</evidence>
<evidence type="ECO:0000259" key="3">
    <source>
        <dbReference type="SMART" id="SM00093"/>
    </source>
</evidence>
<dbReference type="InterPro" id="IPR042185">
    <property type="entry name" value="Serpin_sf_2"/>
</dbReference>
<dbReference type="AlphaFoldDB" id="A0A0N5ATT0"/>
<dbReference type="Proteomes" id="UP000046393">
    <property type="component" value="Unplaced"/>
</dbReference>
<dbReference type="InterPro" id="IPR023796">
    <property type="entry name" value="Serpin_dom"/>
</dbReference>
<dbReference type="SMART" id="SM00093">
    <property type="entry name" value="SERPIN"/>
    <property type="match status" value="1"/>
</dbReference>
<dbReference type="Gene3D" id="3.30.497.10">
    <property type="entry name" value="Antithrombin, subunit I, domain 2"/>
    <property type="match status" value="1"/>
</dbReference>
<sequence>MDTAQADYCLNLLREVSKAQESVVVSPFSITEAFGIVYLGAAATTKAQIHDVFARGCSEDDLQKYLSLQRRAVNADCKEYDLSTANRLYYAEKLHLIASFTAAVEGDFDGQLEATDFKDSSECCKKINGWVEEETKSKITDLVHPSMLDANTCLVLVNAIYFKGKWRDSFDKKHTAKRPFHVAEGKQTTVDMMHRTALYLFYADDEVQILGIPYEGENIHMFIILPKELYGLESLKKKMDGSKLLSYFRQMDSMKIKVCFVSIPKFTLEKRLDLKQVMSDLGMEQAFSNDANFSEMCSESVQISQVVHKAFVEVNEEGTEAAAATGVAMMLRMAPAHKIPPVFVADHPFMFAIVKDDNILFAGQYYQ</sequence>
<evidence type="ECO:0000313" key="4">
    <source>
        <dbReference type="Proteomes" id="UP000046393"/>
    </source>
</evidence>
<dbReference type="SUPFAM" id="SSF56574">
    <property type="entry name" value="Serpins"/>
    <property type="match status" value="1"/>
</dbReference>
<protein>
    <submittedName>
        <fullName evidence="5">SERPIN domain-containing protein</fullName>
    </submittedName>
</protein>
<dbReference type="InterPro" id="IPR000215">
    <property type="entry name" value="Serpin_fam"/>
</dbReference>
<dbReference type="PANTHER" id="PTHR11461:SF211">
    <property type="entry name" value="GH10112P-RELATED"/>
    <property type="match status" value="1"/>
</dbReference>
<dbReference type="STRING" id="451379.A0A0N5ATT0"/>
<evidence type="ECO:0000313" key="5">
    <source>
        <dbReference type="WBParaSite" id="SMUV_0000824701-mRNA-1"/>
    </source>
</evidence>
<dbReference type="CDD" id="cd00172">
    <property type="entry name" value="serpin"/>
    <property type="match status" value="1"/>
</dbReference>
<feature type="domain" description="Serpin" evidence="3">
    <location>
        <begin position="10"/>
        <end position="366"/>
    </location>
</feature>
<dbReference type="Pfam" id="PF00079">
    <property type="entry name" value="Serpin"/>
    <property type="match status" value="1"/>
</dbReference>
<dbReference type="InterPro" id="IPR023795">
    <property type="entry name" value="Serpin_CS"/>
</dbReference>
<dbReference type="PROSITE" id="PS00284">
    <property type="entry name" value="SERPIN"/>
    <property type="match status" value="1"/>
</dbReference>